<name>A0A4S3JZ64_9GAMM</name>
<dbReference type="AlphaFoldDB" id="A0A4S3JZ64"/>
<evidence type="ECO:0000313" key="5">
    <source>
        <dbReference type="Proteomes" id="UP000295341"/>
    </source>
</evidence>
<feature type="signal peptide" evidence="2">
    <location>
        <begin position="1"/>
        <end position="18"/>
    </location>
</feature>
<sequence length="194" mass="21334">MRVLLTFVSLIAAGTAQAQVYKCTDDAGRKHYQDQPCNDSQRATPYDPRAGNVTTIDSETSRRETLGALVTREETRRQHIEVTTPKDSNAQVILSQPGPASYPYDDGVAAYPVHPYERGGDRRGHDRHDDRGPRVPRRPDETPMIDPPRGSSSYVPKPPTVRQVAPRSPMPTPSSSSGSRRPSTQGGASRSDDR</sequence>
<feature type="chain" id="PRO_5030100129" evidence="2">
    <location>
        <begin position="19"/>
        <end position="194"/>
    </location>
</feature>
<dbReference type="Pfam" id="PF13511">
    <property type="entry name" value="DUF4124"/>
    <property type="match status" value="1"/>
</dbReference>
<accession>A0A4S3JZ64</accession>
<dbReference type="OrthoDB" id="5573178at2"/>
<keyword evidence="5" id="KW-1185">Reference proteome</keyword>
<evidence type="ECO:0000256" key="2">
    <source>
        <dbReference type="SAM" id="SignalP"/>
    </source>
</evidence>
<evidence type="ECO:0000256" key="1">
    <source>
        <dbReference type="SAM" id="MobiDB-lite"/>
    </source>
</evidence>
<reference evidence="4 5" key="1">
    <citation type="submission" date="2019-03" db="EMBL/GenBank/DDBJ databases">
        <title>Genomic Encyclopedia of Type Strains, Phase IV (KMG-IV): sequencing the most valuable type-strain genomes for metagenomic binning, comparative biology and taxonomic classification.</title>
        <authorList>
            <person name="Goeker M."/>
        </authorList>
    </citation>
    <scope>NUCLEOTIDE SEQUENCE [LARGE SCALE GENOMIC DNA]</scope>
    <source>
        <strain evidence="4 5">DSM 26377</strain>
    </source>
</reference>
<keyword evidence="2" id="KW-0732">Signal</keyword>
<feature type="compositionally biased region" description="Basic and acidic residues" evidence="1">
    <location>
        <begin position="115"/>
        <end position="141"/>
    </location>
</feature>
<comment type="caution">
    <text evidence="4">The sequence shown here is derived from an EMBL/GenBank/DDBJ whole genome shotgun (WGS) entry which is preliminary data.</text>
</comment>
<protein>
    <submittedName>
        <fullName evidence="4">Uncharacterized protein DUF4124</fullName>
    </submittedName>
</protein>
<evidence type="ECO:0000259" key="3">
    <source>
        <dbReference type="Pfam" id="PF13511"/>
    </source>
</evidence>
<dbReference type="RefSeq" id="WP_133882039.1">
    <property type="nucleotide sequence ID" value="NZ_MWIN01000037.1"/>
</dbReference>
<gene>
    <name evidence="4" type="ORF">DFR24_2867</name>
</gene>
<proteinExistence type="predicted"/>
<evidence type="ECO:0000313" key="4">
    <source>
        <dbReference type="EMBL" id="TDU28495.1"/>
    </source>
</evidence>
<feature type="domain" description="DUF4124" evidence="3">
    <location>
        <begin position="9"/>
        <end position="49"/>
    </location>
</feature>
<dbReference type="Proteomes" id="UP000295341">
    <property type="component" value="Unassembled WGS sequence"/>
</dbReference>
<feature type="region of interest" description="Disordered" evidence="1">
    <location>
        <begin position="33"/>
        <end position="54"/>
    </location>
</feature>
<organism evidence="4 5">
    <name type="scientific">Panacagrimonas perspica</name>
    <dbReference type="NCBI Taxonomy" id="381431"/>
    <lineage>
        <taxon>Bacteria</taxon>
        <taxon>Pseudomonadati</taxon>
        <taxon>Pseudomonadota</taxon>
        <taxon>Gammaproteobacteria</taxon>
        <taxon>Nevskiales</taxon>
        <taxon>Nevskiaceae</taxon>
        <taxon>Panacagrimonas</taxon>
    </lineage>
</organism>
<feature type="region of interest" description="Disordered" evidence="1">
    <location>
        <begin position="91"/>
        <end position="194"/>
    </location>
</feature>
<feature type="compositionally biased region" description="Low complexity" evidence="1">
    <location>
        <begin position="173"/>
        <end position="183"/>
    </location>
</feature>
<dbReference type="EMBL" id="SOBT01000009">
    <property type="protein sequence ID" value="TDU28495.1"/>
    <property type="molecule type" value="Genomic_DNA"/>
</dbReference>
<dbReference type="InterPro" id="IPR025392">
    <property type="entry name" value="DUF4124"/>
</dbReference>